<dbReference type="Proteomes" id="UP000614580">
    <property type="component" value="Unassembled WGS sequence"/>
</dbReference>
<accession>A0A812A201</accession>
<dbReference type="AlphaFoldDB" id="A0A812A201"/>
<dbReference type="SUPFAM" id="SSF88713">
    <property type="entry name" value="Glycoside hydrolase/deacetylase"/>
    <property type="match status" value="1"/>
</dbReference>
<proteinExistence type="predicted"/>
<name>A0A812A201_9EURY</name>
<protein>
    <recommendedName>
        <fullName evidence="3">NodB homology domain-containing protein</fullName>
    </recommendedName>
</protein>
<sequence>MNLEKKLGFRSSFNFVPERYAVSQKLRDEIISSGFGICVHGLKHDGKLFSSERTFQERARRINHYLKEWGVKGFTSPSMHRNLSWMHALNIEYDTSTFDTDPFEPQPEGIGTVYPFWVNGKSDMDGFVELPYTLPQDFTLFILMREQGIDVWKEKLAWIAEKGGMALLNTHPDYMSFNGRNVSEQTYPSEYYENFLRHVEIRYEGQFWQALPREVSQHVLSHIDQVNHCIPKIQKNNCKGI</sequence>
<evidence type="ECO:0000313" key="1">
    <source>
        <dbReference type="EMBL" id="CAD7766603.1"/>
    </source>
</evidence>
<gene>
    <name evidence="1" type="ORF">DNFNHJIP_00001</name>
</gene>
<comment type="caution">
    <text evidence="1">The sequence shown here is derived from an EMBL/GenBank/DDBJ whole genome shotgun (WGS) entry which is preliminary data.</text>
</comment>
<organism evidence="1 2">
    <name type="scientific">Candidatus Argoarchaeum ethanivorans</name>
    <dbReference type="NCBI Taxonomy" id="2608793"/>
    <lineage>
        <taxon>Archaea</taxon>
        <taxon>Methanobacteriati</taxon>
        <taxon>Methanobacteriota</taxon>
        <taxon>Stenosarchaea group</taxon>
        <taxon>Methanomicrobia</taxon>
        <taxon>Methanosarcinales</taxon>
        <taxon>Methanosarcinales incertae sedis</taxon>
        <taxon>GOM Arc I cluster</taxon>
        <taxon>Candidatus Argoarchaeum</taxon>
    </lineage>
</organism>
<dbReference type="GO" id="GO:0005975">
    <property type="term" value="P:carbohydrate metabolic process"/>
    <property type="evidence" value="ECO:0007669"/>
    <property type="project" value="InterPro"/>
</dbReference>
<dbReference type="Gene3D" id="3.20.20.370">
    <property type="entry name" value="Glycoside hydrolase/deacetylase"/>
    <property type="match status" value="1"/>
</dbReference>
<evidence type="ECO:0008006" key="3">
    <source>
        <dbReference type="Google" id="ProtNLM"/>
    </source>
</evidence>
<reference evidence="1" key="1">
    <citation type="submission" date="2020-12" db="EMBL/GenBank/DDBJ databases">
        <authorList>
            <person name="Hahn C.J."/>
            <person name="Laso-Perez R."/>
            <person name="Vulcano F."/>
            <person name="Vaziourakis K.-M."/>
            <person name="Stokke R."/>
            <person name="Steen I.H."/>
            <person name="Teske A."/>
            <person name="Boetius A."/>
            <person name="Liebeke M."/>
            <person name="Amann R."/>
            <person name="Knittel K."/>
        </authorList>
    </citation>
    <scope>NUCLEOTIDE SEQUENCE</scope>
    <source>
        <strain evidence="1">Gfbio:c6db26ca-90af-429b-aeed-0e3e8aed0b5e:GoM-Arc1_AMV-AAA_792_C10</strain>
    </source>
</reference>
<evidence type="ECO:0000313" key="2">
    <source>
        <dbReference type="Proteomes" id="UP000614580"/>
    </source>
</evidence>
<dbReference type="InterPro" id="IPR011330">
    <property type="entry name" value="Glyco_hydro/deAcase_b/a-brl"/>
</dbReference>
<dbReference type="EMBL" id="CAJHZY010000001">
    <property type="protein sequence ID" value="CAD7766603.1"/>
    <property type="molecule type" value="Genomic_DNA"/>
</dbReference>